<evidence type="ECO:0000259" key="11">
    <source>
        <dbReference type="Pfam" id="PF00749"/>
    </source>
</evidence>
<evidence type="ECO:0000256" key="9">
    <source>
        <dbReference type="ARBA" id="ARBA00023146"/>
    </source>
</evidence>
<comment type="subcellular location">
    <subcellularLocation>
        <location evidence="1 10">Cytoplasm</location>
    </subcellularLocation>
</comment>
<comment type="function">
    <text evidence="10">Catalyzes the attachment of glutamate to tRNA(Glu) in a two-step reaction: glutamate is first activated by ATP to form Glu-AMP and then transferred to the acceptor end of tRNA(Glu).</text>
</comment>
<dbReference type="InterPro" id="IPR033910">
    <property type="entry name" value="GluRS_core"/>
</dbReference>
<feature type="domain" description="Glutamyl/glutaminyl-tRNA synthetase class Ib catalytic" evidence="11">
    <location>
        <begin position="3"/>
        <end position="304"/>
    </location>
</feature>
<proteinExistence type="inferred from homology"/>
<dbReference type="PROSITE" id="PS00178">
    <property type="entry name" value="AA_TRNA_LIGASE_I"/>
    <property type="match status" value="1"/>
</dbReference>
<keyword evidence="4 10" id="KW-0963">Cytoplasm</keyword>
<sequence>MTVITRFPPSPTGFMHIGTARTALFNWLYAKHTGGKMTFRIEDTDRERHSEEAVEALIRGMQWLGLDWDGEIVSQYARRERHQEIAEQLVKDGKAYYCYCTPDELEEMRAKAMAVGSNQFYDRRWRDSKETPPADIKPVIRIKAPLEGESIVHDEVQGEVKVSADHLDDFIILRSDGVPTYMLAVVVDDHDMGITHVIRGDDHLNNTFRQNIIYAALDWTIPVYAHIPLILDESGAKMSKRKGAASVEEYRDMGYLPEAMCNYILKLGWGHGDDEIISREQAIEWFDLGGIVKSPARWDYNKLNFINAHYLKLADNDRLYDLALPFLKTQPNAEEKSRVLKMMDELKSRHKTIVQIADEAEIMIGTISSYDEKARAQFTEEGLSAIRKLLEKISALSKFESGKIETMTKELSQSDFGGKLGKVMMPFRAALTGRGVSPSVPHIAEALGKEETIRRLEAALQKA</sequence>
<evidence type="ECO:0000256" key="4">
    <source>
        <dbReference type="ARBA" id="ARBA00022490"/>
    </source>
</evidence>
<keyword evidence="7 10" id="KW-0067">ATP-binding</keyword>
<dbReference type="InterPro" id="IPR004527">
    <property type="entry name" value="Glu-tRNA-ligase_bac/mito"/>
</dbReference>
<dbReference type="PANTHER" id="PTHR43311">
    <property type="entry name" value="GLUTAMATE--TRNA LIGASE"/>
    <property type="match status" value="1"/>
</dbReference>
<dbReference type="InterPro" id="IPR045462">
    <property type="entry name" value="aa-tRNA-synth_I_cd-bd"/>
</dbReference>
<protein>
    <recommendedName>
        <fullName evidence="10">Glutamate--tRNA ligase</fullName>
        <ecNumber evidence="10">6.1.1.17</ecNumber>
    </recommendedName>
    <alternativeName>
        <fullName evidence="10">Glutamyl-tRNA synthetase</fullName>
        <shortName evidence="10">GluRS</shortName>
    </alternativeName>
</protein>
<dbReference type="GO" id="GO:0008270">
    <property type="term" value="F:zinc ion binding"/>
    <property type="evidence" value="ECO:0007669"/>
    <property type="project" value="InterPro"/>
</dbReference>
<organism evidence="13 14">
    <name type="scientific">Micavibrio aeruginosavorus</name>
    <dbReference type="NCBI Taxonomy" id="349221"/>
    <lineage>
        <taxon>Bacteria</taxon>
        <taxon>Pseudomonadati</taxon>
        <taxon>Bdellovibrionota</taxon>
        <taxon>Bdellovibrionia</taxon>
        <taxon>Bdellovibrionales</taxon>
        <taxon>Pseudobdellovibrionaceae</taxon>
        <taxon>Micavibrio</taxon>
    </lineage>
</organism>
<dbReference type="HAMAP" id="MF_00022">
    <property type="entry name" value="Glu_tRNA_synth_type1"/>
    <property type="match status" value="1"/>
</dbReference>
<keyword evidence="9 10" id="KW-0030">Aminoacyl-tRNA synthetase</keyword>
<feature type="short sequence motif" description="'HIGH' region" evidence="10">
    <location>
        <begin position="9"/>
        <end position="19"/>
    </location>
</feature>
<dbReference type="SUPFAM" id="SSF48163">
    <property type="entry name" value="An anticodon-binding domain of class I aminoacyl-tRNA synthetases"/>
    <property type="match status" value="1"/>
</dbReference>
<dbReference type="EC" id="6.1.1.17" evidence="10"/>
<dbReference type="AlphaFoldDB" id="A0A2W5FM89"/>
<dbReference type="InterPro" id="IPR020751">
    <property type="entry name" value="aa-tRNA-synth_I_codon-bd_sub2"/>
</dbReference>
<dbReference type="GO" id="GO:0004818">
    <property type="term" value="F:glutamate-tRNA ligase activity"/>
    <property type="evidence" value="ECO:0007669"/>
    <property type="project" value="UniProtKB-UniRule"/>
</dbReference>
<comment type="caution">
    <text evidence="13">The sequence shown here is derived from an EMBL/GenBank/DDBJ whole genome shotgun (WGS) entry which is preliminary data.</text>
</comment>
<dbReference type="GO" id="GO:0005829">
    <property type="term" value="C:cytosol"/>
    <property type="evidence" value="ECO:0007669"/>
    <property type="project" value="TreeGrafter"/>
</dbReference>
<dbReference type="InterPro" id="IPR001412">
    <property type="entry name" value="aa-tRNA-synth_I_CS"/>
</dbReference>
<evidence type="ECO:0000256" key="6">
    <source>
        <dbReference type="ARBA" id="ARBA00022741"/>
    </source>
</evidence>
<dbReference type="InterPro" id="IPR014729">
    <property type="entry name" value="Rossmann-like_a/b/a_fold"/>
</dbReference>
<dbReference type="Gene3D" id="3.40.50.620">
    <property type="entry name" value="HUPs"/>
    <property type="match status" value="1"/>
</dbReference>
<dbReference type="InterPro" id="IPR020058">
    <property type="entry name" value="Glu/Gln-tRNA-synth_Ib_cat-dom"/>
</dbReference>
<feature type="binding site" evidence="10">
    <location>
        <position position="240"/>
    </location>
    <ligand>
        <name>ATP</name>
        <dbReference type="ChEBI" id="CHEBI:30616"/>
    </ligand>
</feature>
<dbReference type="Gene3D" id="1.10.10.350">
    <property type="match status" value="1"/>
</dbReference>
<feature type="domain" description="Aminoacyl-tRNA synthetase class I anticodon-binding" evidence="12">
    <location>
        <begin position="318"/>
        <end position="460"/>
    </location>
</feature>
<evidence type="ECO:0000313" key="13">
    <source>
        <dbReference type="EMBL" id="PZP54940.1"/>
    </source>
</evidence>
<evidence type="ECO:0000256" key="5">
    <source>
        <dbReference type="ARBA" id="ARBA00022598"/>
    </source>
</evidence>
<evidence type="ECO:0000256" key="8">
    <source>
        <dbReference type="ARBA" id="ARBA00022917"/>
    </source>
</evidence>
<keyword evidence="6 10" id="KW-0547">Nucleotide-binding</keyword>
<dbReference type="EMBL" id="QFOT01000099">
    <property type="protein sequence ID" value="PZP54940.1"/>
    <property type="molecule type" value="Genomic_DNA"/>
</dbReference>
<evidence type="ECO:0000256" key="10">
    <source>
        <dbReference type="HAMAP-Rule" id="MF_00022"/>
    </source>
</evidence>
<evidence type="ECO:0000256" key="2">
    <source>
        <dbReference type="ARBA" id="ARBA00007894"/>
    </source>
</evidence>
<keyword evidence="5 10" id="KW-0436">Ligase</keyword>
<comment type="subunit">
    <text evidence="3 10">Monomer.</text>
</comment>
<dbReference type="FunFam" id="3.40.50.620:FF:000007">
    <property type="entry name" value="Glutamate--tRNA ligase"/>
    <property type="match status" value="1"/>
</dbReference>
<dbReference type="GO" id="GO:0000049">
    <property type="term" value="F:tRNA binding"/>
    <property type="evidence" value="ECO:0007669"/>
    <property type="project" value="InterPro"/>
</dbReference>
<dbReference type="PRINTS" id="PR00987">
    <property type="entry name" value="TRNASYNTHGLU"/>
</dbReference>
<dbReference type="Pfam" id="PF19269">
    <property type="entry name" value="Anticodon_2"/>
    <property type="match status" value="1"/>
</dbReference>
<dbReference type="NCBIfam" id="TIGR00464">
    <property type="entry name" value="gltX_bact"/>
    <property type="match status" value="1"/>
</dbReference>
<dbReference type="CDD" id="cd00808">
    <property type="entry name" value="GluRS_core"/>
    <property type="match status" value="1"/>
</dbReference>
<keyword evidence="8 10" id="KW-0648">Protein biosynthesis</keyword>
<dbReference type="Proteomes" id="UP000249739">
    <property type="component" value="Unassembled WGS sequence"/>
</dbReference>
<dbReference type="GO" id="GO:0006424">
    <property type="term" value="P:glutamyl-tRNA aminoacylation"/>
    <property type="evidence" value="ECO:0007669"/>
    <property type="project" value="UniProtKB-UniRule"/>
</dbReference>
<dbReference type="GO" id="GO:0005524">
    <property type="term" value="F:ATP binding"/>
    <property type="evidence" value="ECO:0007669"/>
    <property type="project" value="UniProtKB-UniRule"/>
</dbReference>
<dbReference type="SUPFAM" id="SSF52374">
    <property type="entry name" value="Nucleotidylyl transferase"/>
    <property type="match status" value="1"/>
</dbReference>
<dbReference type="InterPro" id="IPR000924">
    <property type="entry name" value="Glu/Gln-tRNA-synth"/>
</dbReference>
<evidence type="ECO:0000256" key="7">
    <source>
        <dbReference type="ARBA" id="ARBA00022840"/>
    </source>
</evidence>
<comment type="caution">
    <text evidence="10">Lacks conserved residue(s) required for the propagation of feature annotation.</text>
</comment>
<feature type="short sequence motif" description="'KMSKS' region" evidence="10">
    <location>
        <begin position="237"/>
        <end position="241"/>
    </location>
</feature>
<gene>
    <name evidence="10" type="primary">gltX</name>
    <name evidence="13" type="ORF">DI586_08380</name>
</gene>
<comment type="similarity">
    <text evidence="2 10">Belongs to the class-I aminoacyl-tRNA synthetase family. Glutamate--tRNA ligase type 1 subfamily.</text>
</comment>
<dbReference type="Pfam" id="PF00749">
    <property type="entry name" value="tRNA-synt_1c"/>
    <property type="match status" value="1"/>
</dbReference>
<comment type="catalytic activity">
    <reaction evidence="10">
        <text>tRNA(Glu) + L-glutamate + ATP = L-glutamyl-tRNA(Glu) + AMP + diphosphate</text>
        <dbReference type="Rhea" id="RHEA:23540"/>
        <dbReference type="Rhea" id="RHEA-COMP:9663"/>
        <dbReference type="Rhea" id="RHEA-COMP:9680"/>
        <dbReference type="ChEBI" id="CHEBI:29985"/>
        <dbReference type="ChEBI" id="CHEBI:30616"/>
        <dbReference type="ChEBI" id="CHEBI:33019"/>
        <dbReference type="ChEBI" id="CHEBI:78442"/>
        <dbReference type="ChEBI" id="CHEBI:78520"/>
        <dbReference type="ChEBI" id="CHEBI:456215"/>
        <dbReference type="EC" id="6.1.1.17"/>
    </reaction>
</comment>
<evidence type="ECO:0000256" key="3">
    <source>
        <dbReference type="ARBA" id="ARBA00011245"/>
    </source>
</evidence>
<name>A0A2W5FM89_9BACT</name>
<dbReference type="InterPro" id="IPR008925">
    <property type="entry name" value="aa_tRNA-synth_I_cd-bd_sf"/>
</dbReference>
<evidence type="ECO:0000259" key="12">
    <source>
        <dbReference type="Pfam" id="PF19269"/>
    </source>
</evidence>
<dbReference type="PANTHER" id="PTHR43311:SF2">
    <property type="entry name" value="GLUTAMATE--TRNA LIGASE, MITOCHONDRIAL-RELATED"/>
    <property type="match status" value="1"/>
</dbReference>
<evidence type="ECO:0000313" key="14">
    <source>
        <dbReference type="Proteomes" id="UP000249739"/>
    </source>
</evidence>
<accession>A0A2W5FM89</accession>
<dbReference type="InterPro" id="IPR049940">
    <property type="entry name" value="GluQ/Sye"/>
</dbReference>
<evidence type="ECO:0000256" key="1">
    <source>
        <dbReference type="ARBA" id="ARBA00004496"/>
    </source>
</evidence>
<reference evidence="13 14" key="1">
    <citation type="submission" date="2017-08" db="EMBL/GenBank/DDBJ databases">
        <title>Infants hospitalized years apart are colonized by the same room-sourced microbial strains.</title>
        <authorList>
            <person name="Brooks B."/>
            <person name="Olm M.R."/>
            <person name="Firek B.A."/>
            <person name="Baker R."/>
            <person name="Thomas B.C."/>
            <person name="Morowitz M.J."/>
            <person name="Banfield J.F."/>
        </authorList>
    </citation>
    <scope>NUCLEOTIDE SEQUENCE [LARGE SCALE GENOMIC DNA]</scope>
    <source>
        <strain evidence="13">S2_006_000_R2_64</strain>
    </source>
</reference>